<evidence type="ECO:0000256" key="2">
    <source>
        <dbReference type="ARBA" id="ARBA00008444"/>
    </source>
</evidence>
<protein>
    <recommendedName>
        <fullName evidence="12">Mitochondrial import inner membrane translocase subunit TIM22</fullName>
    </recommendedName>
</protein>
<evidence type="ECO:0008006" key="12">
    <source>
        <dbReference type="Google" id="ProtNLM"/>
    </source>
</evidence>
<evidence type="ECO:0000313" key="10">
    <source>
        <dbReference type="EMBL" id="CAK0735665.1"/>
    </source>
</evidence>
<dbReference type="EMBL" id="CAUYUE010000001">
    <property type="protein sequence ID" value="CAK0735665.1"/>
    <property type="molecule type" value="Genomic_DNA"/>
</dbReference>
<keyword evidence="11" id="KW-1185">Reference proteome</keyword>
<keyword evidence="5 9" id="KW-1133">Transmembrane helix</keyword>
<dbReference type="PANTHER" id="PTHR14110:SF0">
    <property type="entry name" value="MITOCHONDRIAL IMPORT INNER MEMBRANE TRANSLOCASE SUBUNIT TIM22"/>
    <property type="match status" value="1"/>
</dbReference>
<dbReference type="GO" id="GO:0042721">
    <property type="term" value="C:TIM22 mitochondrial import inner membrane insertion complex"/>
    <property type="evidence" value="ECO:0007669"/>
    <property type="project" value="InterPro"/>
</dbReference>
<dbReference type="GO" id="GO:0008320">
    <property type="term" value="F:protein transmembrane transporter activity"/>
    <property type="evidence" value="ECO:0007669"/>
    <property type="project" value="TreeGrafter"/>
</dbReference>
<evidence type="ECO:0000256" key="4">
    <source>
        <dbReference type="ARBA" id="ARBA00022792"/>
    </source>
</evidence>
<evidence type="ECO:0000256" key="6">
    <source>
        <dbReference type="ARBA" id="ARBA00023128"/>
    </source>
</evidence>
<evidence type="ECO:0000256" key="5">
    <source>
        <dbReference type="ARBA" id="ARBA00022989"/>
    </source>
</evidence>
<feature type="transmembrane region" description="Helical" evidence="9">
    <location>
        <begin position="61"/>
        <end position="81"/>
    </location>
</feature>
<dbReference type="GO" id="GO:0030943">
    <property type="term" value="F:mitochondrion targeting sequence binding"/>
    <property type="evidence" value="ECO:0007669"/>
    <property type="project" value="TreeGrafter"/>
</dbReference>
<keyword evidence="7 9" id="KW-0472">Membrane</keyword>
<evidence type="ECO:0000313" key="11">
    <source>
        <dbReference type="Proteomes" id="UP001314263"/>
    </source>
</evidence>
<organism evidence="10 11">
    <name type="scientific">Coccomyxa viridis</name>
    <dbReference type="NCBI Taxonomy" id="1274662"/>
    <lineage>
        <taxon>Eukaryota</taxon>
        <taxon>Viridiplantae</taxon>
        <taxon>Chlorophyta</taxon>
        <taxon>core chlorophytes</taxon>
        <taxon>Trebouxiophyceae</taxon>
        <taxon>Trebouxiophyceae incertae sedis</taxon>
        <taxon>Coccomyxaceae</taxon>
        <taxon>Coccomyxa</taxon>
    </lineage>
</organism>
<evidence type="ECO:0000256" key="8">
    <source>
        <dbReference type="SAM" id="MobiDB-lite"/>
    </source>
</evidence>
<dbReference type="AlphaFoldDB" id="A0AAV1HQR8"/>
<dbReference type="Proteomes" id="UP001314263">
    <property type="component" value="Unassembled WGS sequence"/>
</dbReference>
<feature type="region of interest" description="Disordered" evidence="8">
    <location>
        <begin position="1"/>
        <end position="43"/>
    </location>
</feature>
<accession>A0AAV1HQR8</accession>
<dbReference type="GO" id="GO:0045039">
    <property type="term" value="P:protein insertion into mitochondrial inner membrane"/>
    <property type="evidence" value="ECO:0007669"/>
    <property type="project" value="InterPro"/>
</dbReference>
<dbReference type="InterPro" id="IPR039175">
    <property type="entry name" value="TIM22"/>
</dbReference>
<comment type="caution">
    <text evidence="10">The sequence shown here is derived from an EMBL/GenBank/DDBJ whole genome shotgun (WGS) entry which is preliminary data.</text>
</comment>
<evidence type="ECO:0000256" key="1">
    <source>
        <dbReference type="ARBA" id="ARBA00004448"/>
    </source>
</evidence>
<proteinExistence type="inferred from homology"/>
<evidence type="ECO:0000256" key="7">
    <source>
        <dbReference type="ARBA" id="ARBA00023136"/>
    </source>
</evidence>
<comment type="subcellular location">
    <subcellularLocation>
        <location evidence="1">Mitochondrion inner membrane</location>
        <topology evidence="1">Multi-pass membrane protein</topology>
    </subcellularLocation>
</comment>
<keyword evidence="4" id="KW-0999">Mitochondrion inner membrane</keyword>
<sequence>MPEGERSEVGNADGPSAESALNGNQQGAKVRKRKEYARIEPPSPEQLVQEDMINNCAVKTVISGIMGSALGICFGVFMGAMDSAGSGMDMSGAGAAAAGAEKQTTRQVLVQMARSTGQRSLSYAKGFGAVGALYAGSECVIEKMRAKHDIYNALYAGCTAGGVLASSGGPKAMCAGCVTFAAFSAFIDRMLDHD</sequence>
<keyword evidence="6" id="KW-0496">Mitochondrion</keyword>
<evidence type="ECO:0000256" key="3">
    <source>
        <dbReference type="ARBA" id="ARBA00022692"/>
    </source>
</evidence>
<dbReference type="PANTHER" id="PTHR14110">
    <property type="entry name" value="MITOCHONDRIAL IMPORT INNER MEMBRANE TRANSLOCASE SUBUNIT TIM22"/>
    <property type="match status" value="1"/>
</dbReference>
<reference evidence="10 11" key="1">
    <citation type="submission" date="2023-10" db="EMBL/GenBank/DDBJ databases">
        <authorList>
            <person name="Maclean D."/>
            <person name="Macfadyen A."/>
        </authorList>
    </citation>
    <scope>NUCLEOTIDE SEQUENCE [LARGE SCALE GENOMIC DNA]</scope>
</reference>
<gene>
    <name evidence="10" type="ORF">CVIRNUC_000618</name>
</gene>
<name>A0AAV1HQR8_9CHLO</name>
<dbReference type="Pfam" id="PF02466">
    <property type="entry name" value="Tim17"/>
    <property type="match status" value="1"/>
</dbReference>
<comment type="similarity">
    <text evidence="2">Belongs to the Tim17/Tim22/Tim23 family.</text>
</comment>
<keyword evidence="3 9" id="KW-0812">Transmembrane</keyword>
<evidence type="ECO:0000256" key="9">
    <source>
        <dbReference type="SAM" id="Phobius"/>
    </source>
</evidence>